<dbReference type="SUPFAM" id="SSF52540">
    <property type="entry name" value="P-loop containing nucleoside triphosphate hydrolases"/>
    <property type="match status" value="2"/>
</dbReference>
<dbReference type="Pfam" id="PF20703">
    <property type="entry name" value="nSTAND1"/>
    <property type="match status" value="1"/>
</dbReference>
<dbReference type="PANTHER" id="PTHR19879">
    <property type="entry name" value="TRANSCRIPTION INITIATION FACTOR TFIID"/>
    <property type="match status" value="1"/>
</dbReference>
<dbReference type="InterPro" id="IPR035897">
    <property type="entry name" value="Toll_tir_struct_dom_sf"/>
</dbReference>
<evidence type="ECO:0000259" key="3">
    <source>
        <dbReference type="Pfam" id="PF20703"/>
    </source>
</evidence>
<dbReference type="InterPro" id="IPR011044">
    <property type="entry name" value="Quino_amine_DH_bsu"/>
</dbReference>
<name>A0A1H3PCE5_9PSEU</name>
<dbReference type="RefSeq" id="WP_091295452.1">
    <property type="nucleotide sequence ID" value="NZ_FNON01000008.1"/>
</dbReference>
<dbReference type="Gene3D" id="3.40.50.10140">
    <property type="entry name" value="Toll/interleukin-1 receptor homology (TIR) domain"/>
    <property type="match status" value="1"/>
</dbReference>
<dbReference type="Pfam" id="PF13676">
    <property type="entry name" value="TIR_2"/>
    <property type="match status" value="1"/>
</dbReference>
<dbReference type="SMART" id="SM00320">
    <property type="entry name" value="WD40"/>
    <property type="match status" value="4"/>
</dbReference>
<dbReference type="Gene3D" id="2.130.10.10">
    <property type="entry name" value="YVTN repeat-like/Quinoprotein amine dehydrogenase"/>
    <property type="match status" value="3"/>
</dbReference>
<dbReference type="Proteomes" id="UP000199515">
    <property type="component" value="Unassembled WGS sequence"/>
</dbReference>
<dbReference type="OrthoDB" id="134501at2"/>
<organism evidence="4 5">
    <name type="scientific">Amycolatopsis xylanica</name>
    <dbReference type="NCBI Taxonomy" id="589385"/>
    <lineage>
        <taxon>Bacteria</taxon>
        <taxon>Bacillati</taxon>
        <taxon>Actinomycetota</taxon>
        <taxon>Actinomycetes</taxon>
        <taxon>Pseudonocardiales</taxon>
        <taxon>Pseudonocardiaceae</taxon>
        <taxon>Amycolatopsis</taxon>
    </lineage>
</organism>
<dbReference type="InterPro" id="IPR049052">
    <property type="entry name" value="nSTAND1"/>
</dbReference>
<keyword evidence="5" id="KW-1185">Reference proteome</keyword>
<dbReference type="SUPFAM" id="SSF50969">
    <property type="entry name" value="YVTN repeat-like/Quinoprotein amine dehydrogenase"/>
    <property type="match status" value="1"/>
</dbReference>
<dbReference type="InterPro" id="IPR001680">
    <property type="entry name" value="WD40_rpt"/>
</dbReference>
<keyword evidence="1" id="KW-0853">WD repeat</keyword>
<dbReference type="PANTHER" id="PTHR19879:SF9">
    <property type="entry name" value="TRANSCRIPTION INITIATION FACTOR TFIID SUBUNIT 5"/>
    <property type="match status" value="1"/>
</dbReference>
<dbReference type="Gene3D" id="3.40.50.300">
    <property type="entry name" value="P-loop containing nucleotide triphosphate hydrolases"/>
    <property type="match status" value="1"/>
</dbReference>
<dbReference type="EMBL" id="FNON01000008">
    <property type="protein sequence ID" value="SDY98731.1"/>
    <property type="molecule type" value="Genomic_DNA"/>
</dbReference>
<dbReference type="SUPFAM" id="SSF69322">
    <property type="entry name" value="Tricorn protease domain 2"/>
    <property type="match status" value="1"/>
</dbReference>
<dbReference type="SUPFAM" id="SSF52200">
    <property type="entry name" value="Toll/Interleukin receptor TIR domain"/>
    <property type="match status" value="1"/>
</dbReference>
<proteinExistence type="predicted"/>
<gene>
    <name evidence="4" type="ORF">SAMN05421504_108142</name>
</gene>
<dbReference type="GO" id="GO:0007165">
    <property type="term" value="P:signal transduction"/>
    <property type="evidence" value="ECO:0007669"/>
    <property type="project" value="InterPro"/>
</dbReference>
<dbReference type="PROSITE" id="PS50082">
    <property type="entry name" value="WD_REPEATS_2"/>
    <property type="match status" value="1"/>
</dbReference>
<evidence type="ECO:0000259" key="2">
    <source>
        <dbReference type="Pfam" id="PF13676"/>
    </source>
</evidence>
<feature type="domain" description="Novel STAND NTPase 1" evidence="3">
    <location>
        <begin position="404"/>
        <end position="782"/>
    </location>
</feature>
<sequence length="1571" mass="169909">MGGVFVNYRTGDGDFAATLINRVLTARFGADQVFLASRSIRPGEDFTKKIIERLHDCDVLLAVIGARWHSVTDRQRKRELTAPDDWVHREIAEAFRHGLRVIPVFLDHAVALTEAELPDDIAALARCQFLRLSHRNDARDLSRLVDELSDLVPGLVLSRVFTAAPPPPSRNLEPSAWLRAEYQLVPFAGREGDLKILRDWTDTPKSVSGHLVSGPAGQGKTRLGHQLCQDLAGYGWVTGFLHENAAVADIENLSKIDSPLLVVIDNPEPRSDQVQAVATAFMERPPTAPPARLLLLSGEVGEWLRRLRTHDDDRVRSVFGTLDVQVLAPPPGRRAEFHRAAAAYAGYLDVPVTDLPVPGDLEHQRYATTRAIHAAALLALLDENPGEDLRPDARLYRAARPECPYRGLQPFQEQDAEVFWGRDQQIADLAKVIDRHRMVMVFGPSGCGKSSLIRAGILPPLRRDDVALTVFRPSPDIAPLEQLTQALAPIVGADRLGVSGDLGLLADAVVETVGRLVLFVDQFEELVAVKPEAAREMLELVADLVRAAPLRPAGPPAIRAVFTGRSADLDEVLTTDLAAILHTVPLPRMGQEGLRTAITGPADLPLVSFEPGLVDRIIADAADSPGKLPLVEFALTRLWESQQGGTLTHRGYDEQGGVTGALASYAQEVSTELLLPSEQKLAEQLLVQLARPNDDGGFTLTPARFDQLDPESRELARTLSKHRLVVVRHDPGQPEIVALAHEALVQQWPQLREWLAAAHDFRAWQEQLRIALGQWQLGGRDPSTLLRGNPLTTAEDWLAKQPIGLTAEERDFITASRSHQRRGVRRWRLVTALIGVLALVATTSAALAFSQNSELSGQLRTAAAVALAQESQRRDDSNPLTALQLAEAAWRHGPNRPEAYSALLQQYLKFSSVDEIKSGLWTGALADATTTPDGKTAVTAEEDGKITAWTDLLGRSPQRWFVATVPTVQTILVSPDGRWLAASDNRDGITLWDLVQHRGPLPLRTPTAKADERGKLVSATFSADGGKLITTVLRSGTQPAVEVWDVQQRQPAAPGFNAPAPAETSTALYVAPDGTSAWFAEQQPGGSARTVLRDLATGAEIRSTPADTVTPGGFFLRCQDGRLSILDPTSGAVRFTRTVPACPTGLTDLSGRFAVFDDSSAKDAFGVLGLIDLGTGQAFTLPRPRTVRPRQANDLTKFNTEPVLVLPGPGGPSVFQLSTDALLRFRVPDATDDLAGPAPSTPPGTTALSWDGRLLATLTQDGALQAYDLGSRTRIAFKTSGVKLAANPQLTFSADGMWLTAISTDGDVLVLSTTTFTLARTIKVLPMYSKDVAPPHLSVVPVWADQVLILHGGELGTWNLSTGGAIRNPLQIREGYAQAQEFARDSVALPWQEARVEVLIASIDGVELWDTSSGQLKRSVQPRPGSPTPEIITDAAGTRVAIHYKAANQLTIWAPEQEDVRQRPVPLPGDLSLVAFTADNKLISSSADGGVQVWDLGSGSGIANFRVPGASGGWSLFGDVLTTATRSGPLSIDMTPAKWIDHLCRVNDRDYTAEERALLPGGTDPGPPCGK</sequence>
<dbReference type="STRING" id="589385.SAMN05421504_108142"/>
<protein>
    <submittedName>
        <fullName evidence="4">WD40 repeat</fullName>
    </submittedName>
</protein>
<evidence type="ECO:0000313" key="5">
    <source>
        <dbReference type="Proteomes" id="UP000199515"/>
    </source>
</evidence>
<accession>A0A1H3PCE5</accession>
<evidence type="ECO:0000313" key="4">
    <source>
        <dbReference type="EMBL" id="SDY98731.1"/>
    </source>
</evidence>
<feature type="repeat" description="WD" evidence="1">
    <location>
        <begin position="1474"/>
        <end position="1504"/>
    </location>
</feature>
<dbReference type="InterPro" id="IPR015943">
    <property type="entry name" value="WD40/YVTN_repeat-like_dom_sf"/>
</dbReference>
<dbReference type="InterPro" id="IPR027417">
    <property type="entry name" value="P-loop_NTPase"/>
</dbReference>
<feature type="domain" description="TIR" evidence="2">
    <location>
        <begin position="4"/>
        <end position="144"/>
    </location>
</feature>
<evidence type="ECO:0000256" key="1">
    <source>
        <dbReference type="PROSITE-ProRule" id="PRU00221"/>
    </source>
</evidence>
<reference evidence="4 5" key="1">
    <citation type="submission" date="2016-10" db="EMBL/GenBank/DDBJ databases">
        <authorList>
            <person name="de Groot N.N."/>
        </authorList>
    </citation>
    <scope>NUCLEOTIDE SEQUENCE [LARGE SCALE GENOMIC DNA]</scope>
    <source>
        <strain evidence="4 5">CPCC 202699</strain>
    </source>
</reference>
<dbReference type="InterPro" id="IPR000157">
    <property type="entry name" value="TIR_dom"/>
</dbReference>